<dbReference type="EMBL" id="CP110232">
    <property type="protein sequence ID" value="WEG73633.1"/>
    <property type="molecule type" value="Genomic_DNA"/>
</dbReference>
<sequence>MRIDKYFNDYMIYRVAMEENNRIFYRALIAPLNQTQEELEEKLKTMLSKESVKIVNIIEEDYALEICS</sequence>
<dbReference type="RefSeq" id="WP_275469433.1">
    <property type="nucleotide sequence ID" value="NZ_CP110232.1"/>
</dbReference>
<name>A0AAF0I6L3_9ENTE</name>
<accession>A0AAF0I6L3</accession>
<evidence type="ECO:0000313" key="2">
    <source>
        <dbReference type="Proteomes" id="UP001179647"/>
    </source>
</evidence>
<evidence type="ECO:0000313" key="1">
    <source>
        <dbReference type="EMBL" id="WEG73633.1"/>
    </source>
</evidence>
<keyword evidence="2" id="KW-1185">Reference proteome</keyword>
<dbReference type="Proteomes" id="UP001179647">
    <property type="component" value="Chromosome"/>
</dbReference>
<reference evidence="1" key="1">
    <citation type="submission" date="2022-10" db="EMBL/GenBank/DDBJ databases">
        <title>Vagococcus sp. isolated from poultry meat.</title>
        <authorList>
            <person name="Johansson P."/>
            <person name="Bjorkroth J."/>
        </authorList>
    </citation>
    <scope>NUCLEOTIDE SEQUENCE</scope>
    <source>
        <strain evidence="1">STAA11</strain>
    </source>
</reference>
<organism evidence="1 2">
    <name type="scientific">Vagococcus intermedius</name>
    <dbReference type="NCBI Taxonomy" id="2991418"/>
    <lineage>
        <taxon>Bacteria</taxon>
        <taxon>Bacillati</taxon>
        <taxon>Bacillota</taxon>
        <taxon>Bacilli</taxon>
        <taxon>Lactobacillales</taxon>
        <taxon>Enterococcaceae</taxon>
        <taxon>Vagococcus</taxon>
    </lineage>
</organism>
<gene>
    <name evidence="1" type="ORF">OL234_01625</name>
</gene>
<protein>
    <submittedName>
        <fullName evidence="1">Uncharacterized protein</fullName>
    </submittedName>
</protein>
<dbReference type="AlphaFoldDB" id="A0AAF0I6L3"/>
<proteinExistence type="predicted"/>
<dbReference type="KEGG" id="vie:OL234_01625"/>